<feature type="domain" description="Amino acid permease/ SLC12A" evidence="8">
    <location>
        <begin position="51"/>
        <end position="242"/>
    </location>
</feature>
<reference evidence="10" key="1">
    <citation type="journal article" date="2018" name="Proc. Natl. Acad. Sci. U.S.A.">
        <title>Linking secondary metabolites to gene clusters through genome sequencing of six diverse Aspergillus species.</title>
        <authorList>
            <person name="Kaerboelling I."/>
            <person name="Vesth T.C."/>
            <person name="Frisvad J.C."/>
            <person name="Nybo J.L."/>
            <person name="Theobald S."/>
            <person name="Kuo A."/>
            <person name="Bowyer P."/>
            <person name="Matsuda Y."/>
            <person name="Mondo S."/>
            <person name="Lyhne E.K."/>
            <person name="Kogle M.E."/>
            <person name="Clum A."/>
            <person name="Lipzen A."/>
            <person name="Salamov A."/>
            <person name="Ngan C.Y."/>
            <person name="Daum C."/>
            <person name="Chiniquy J."/>
            <person name="Barry K."/>
            <person name="LaButti K."/>
            <person name="Haridas S."/>
            <person name="Simmons B.A."/>
            <person name="Magnuson J.K."/>
            <person name="Mortensen U.H."/>
            <person name="Larsen T.O."/>
            <person name="Grigoriev I.V."/>
            <person name="Baker S.E."/>
            <person name="Andersen M.R."/>
        </authorList>
    </citation>
    <scope>NUCLEOTIDE SEQUENCE [LARGE SCALE GENOMIC DNA]</scope>
    <source>
        <strain evidence="10">IBT 16806</strain>
    </source>
</reference>
<protein>
    <submittedName>
        <fullName evidence="9">Proline permease PrnB</fullName>
    </submittedName>
</protein>
<dbReference type="Gene3D" id="1.20.1740.10">
    <property type="entry name" value="Amino acid/polyamine transporter I"/>
    <property type="match status" value="2"/>
</dbReference>
<feature type="transmembrane region" description="Helical" evidence="7">
    <location>
        <begin position="474"/>
        <end position="492"/>
    </location>
</feature>
<sequence>MAEEKPTAAAAHYHDHDAEANVKHGTIQAMVERDLLDERYKITERGLKNRHVQLMALGGTIGTGLFVGSGQALAIGGPLSLLLGYIFISVLVYALVTGMAEIGAYLPVHGGTMSYHGFRYVSRSMGFAMGYLYWYSLGILVPYEIVAASMVIDYWHPGVHIAVWISIMLVIIVLLNFMPVKAYGETEFWFAGIKIITLIGLLILSFILFWGGGPNRQRLGFHYWKDPGPMNEYLVHGDAGRFVGLLQTDHHLRRRDGVPRRNVPTAARRYIYRLVFFYIFGALAIGVICSSKAKQITSGNGDASSSPWVVAIHNAGIPVLDSIVNAAILTSAWSAGNSFLYMSSRSLYSLAVSGNAPSVFKACNRWGVPYMAVGVSALFSLLAYLAVGSGSNTVFNWLINFTNTSGFISWICCSIVYFRFDKACKVQGIEKPYTSKLQPYGMIVGLVGATFLALINGFTVFFPSEWSVSDFFTAYIGIPAFLVLYLGHRLIFREDPWAWRSEEVDMQTGLAEIIAAEKPPRARNTWWEKMMVIVE</sequence>
<feature type="domain" description="Amino acid permease/ SLC12A" evidence="8">
    <location>
        <begin position="259"/>
        <end position="494"/>
    </location>
</feature>
<dbReference type="RefSeq" id="XP_024679017.1">
    <property type="nucleotide sequence ID" value="XM_024828312.1"/>
</dbReference>
<name>A0A2I1BYG9_ASPN1</name>
<dbReference type="GO" id="GO:0015171">
    <property type="term" value="F:amino acid transmembrane transporter activity"/>
    <property type="evidence" value="ECO:0007669"/>
    <property type="project" value="TreeGrafter"/>
</dbReference>
<feature type="transmembrane region" description="Helical" evidence="7">
    <location>
        <begin position="368"/>
        <end position="387"/>
    </location>
</feature>
<dbReference type="InterPro" id="IPR050524">
    <property type="entry name" value="APC_YAT"/>
</dbReference>
<keyword evidence="10" id="KW-1185">Reference proteome</keyword>
<keyword evidence="2" id="KW-0813">Transport</keyword>
<proteinExistence type="predicted"/>
<dbReference type="InterPro" id="IPR004840">
    <property type="entry name" value="Amino_acid_permease_CS"/>
</dbReference>
<feature type="transmembrane region" description="Helical" evidence="7">
    <location>
        <begin position="127"/>
        <end position="152"/>
    </location>
</feature>
<gene>
    <name evidence="9" type="ORF">P174DRAFT_445344</name>
</gene>
<feature type="transmembrane region" description="Helical" evidence="7">
    <location>
        <begin position="270"/>
        <end position="289"/>
    </location>
</feature>
<evidence type="ECO:0000259" key="8">
    <source>
        <dbReference type="Pfam" id="PF00324"/>
    </source>
</evidence>
<comment type="subcellular location">
    <subcellularLocation>
        <location evidence="1">Membrane</location>
        <topology evidence="1">Multi-pass membrane protein</topology>
    </subcellularLocation>
</comment>
<evidence type="ECO:0000256" key="2">
    <source>
        <dbReference type="ARBA" id="ARBA00022448"/>
    </source>
</evidence>
<evidence type="ECO:0000256" key="7">
    <source>
        <dbReference type="SAM" id="Phobius"/>
    </source>
</evidence>
<organism evidence="9 10">
    <name type="scientific">Aspergillus novofumigatus (strain IBT 16806)</name>
    <dbReference type="NCBI Taxonomy" id="1392255"/>
    <lineage>
        <taxon>Eukaryota</taxon>
        <taxon>Fungi</taxon>
        <taxon>Dikarya</taxon>
        <taxon>Ascomycota</taxon>
        <taxon>Pezizomycotina</taxon>
        <taxon>Eurotiomycetes</taxon>
        <taxon>Eurotiomycetidae</taxon>
        <taxon>Eurotiales</taxon>
        <taxon>Aspergillaceae</taxon>
        <taxon>Aspergillus</taxon>
        <taxon>Aspergillus subgen. Fumigati</taxon>
    </lineage>
</organism>
<dbReference type="EMBL" id="MSZS01000008">
    <property type="protein sequence ID" value="PKX90422.1"/>
    <property type="molecule type" value="Genomic_DNA"/>
</dbReference>
<feature type="transmembrane region" description="Helical" evidence="7">
    <location>
        <begin position="158"/>
        <end position="177"/>
    </location>
</feature>
<dbReference type="GeneID" id="36535637"/>
<dbReference type="PROSITE" id="PS00218">
    <property type="entry name" value="AMINO_ACID_PERMEASE_1"/>
    <property type="match status" value="1"/>
</dbReference>
<keyword evidence="3 7" id="KW-0812">Transmembrane</keyword>
<dbReference type="Proteomes" id="UP000234474">
    <property type="component" value="Unassembled WGS sequence"/>
</dbReference>
<dbReference type="OrthoDB" id="3900342at2759"/>
<feature type="transmembrane region" description="Helical" evidence="7">
    <location>
        <begin position="54"/>
        <end position="76"/>
    </location>
</feature>
<dbReference type="GO" id="GO:0016020">
    <property type="term" value="C:membrane"/>
    <property type="evidence" value="ECO:0007669"/>
    <property type="project" value="UniProtKB-SubCell"/>
</dbReference>
<evidence type="ECO:0000256" key="3">
    <source>
        <dbReference type="ARBA" id="ARBA00022692"/>
    </source>
</evidence>
<dbReference type="PANTHER" id="PTHR43341:SF38">
    <property type="entry name" value="PROLINE TRANSPORTER (EUROFUNG)"/>
    <property type="match status" value="1"/>
</dbReference>
<comment type="caution">
    <text evidence="9">The sequence shown here is derived from an EMBL/GenBank/DDBJ whole genome shotgun (WGS) entry which is preliminary data.</text>
</comment>
<evidence type="ECO:0000256" key="4">
    <source>
        <dbReference type="ARBA" id="ARBA00022970"/>
    </source>
</evidence>
<keyword evidence="5 7" id="KW-1133">Transmembrane helix</keyword>
<dbReference type="Pfam" id="PF00324">
    <property type="entry name" value="AA_permease"/>
    <property type="match status" value="2"/>
</dbReference>
<evidence type="ECO:0000256" key="5">
    <source>
        <dbReference type="ARBA" id="ARBA00022989"/>
    </source>
</evidence>
<feature type="transmembrane region" description="Helical" evidence="7">
    <location>
        <begin position="82"/>
        <end position="106"/>
    </location>
</feature>
<dbReference type="VEuPathDB" id="FungiDB:P174DRAFT_445344"/>
<evidence type="ECO:0000256" key="6">
    <source>
        <dbReference type="ARBA" id="ARBA00023136"/>
    </source>
</evidence>
<evidence type="ECO:0000256" key="1">
    <source>
        <dbReference type="ARBA" id="ARBA00004141"/>
    </source>
</evidence>
<dbReference type="AlphaFoldDB" id="A0A2I1BYG9"/>
<dbReference type="PIRSF" id="PIRSF006060">
    <property type="entry name" value="AA_transporter"/>
    <property type="match status" value="1"/>
</dbReference>
<evidence type="ECO:0000313" key="9">
    <source>
        <dbReference type="EMBL" id="PKX90422.1"/>
    </source>
</evidence>
<keyword evidence="4" id="KW-0029">Amino-acid transport</keyword>
<dbReference type="PANTHER" id="PTHR43341">
    <property type="entry name" value="AMINO ACID PERMEASE"/>
    <property type="match status" value="1"/>
</dbReference>
<dbReference type="STRING" id="1392255.A0A2I1BYG9"/>
<feature type="transmembrane region" description="Helical" evidence="7">
    <location>
        <begin position="399"/>
        <end position="420"/>
    </location>
</feature>
<keyword evidence="6 7" id="KW-0472">Membrane</keyword>
<evidence type="ECO:0000313" key="10">
    <source>
        <dbReference type="Proteomes" id="UP000234474"/>
    </source>
</evidence>
<accession>A0A2I1BYG9</accession>
<dbReference type="OMA" id="FISWTCC"/>
<dbReference type="InterPro" id="IPR004841">
    <property type="entry name" value="AA-permease/SLC12A_dom"/>
</dbReference>
<feature type="transmembrane region" description="Helical" evidence="7">
    <location>
        <begin position="440"/>
        <end position="462"/>
    </location>
</feature>
<feature type="transmembrane region" description="Helical" evidence="7">
    <location>
        <begin position="189"/>
        <end position="211"/>
    </location>
</feature>